<dbReference type="Pfam" id="PF02563">
    <property type="entry name" value="Poly_export"/>
    <property type="match status" value="1"/>
</dbReference>
<dbReference type="Gene3D" id="3.10.560.10">
    <property type="entry name" value="Outer membrane lipoprotein wza domain like"/>
    <property type="match status" value="1"/>
</dbReference>
<protein>
    <submittedName>
        <fullName evidence="4">Polysaccharide export protein</fullName>
    </submittedName>
</protein>
<keyword evidence="6" id="KW-1185">Reference proteome</keyword>
<reference evidence="5" key="2">
    <citation type="journal article" date="2020" name="mSystems">
        <title>Genome- and Community-Level Interaction Insights into Carbon Utilization and Element Cycling Functions of Hydrothermarchaeota in Hydrothermal Sediment.</title>
        <authorList>
            <person name="Zhou Z."/>
            <person name="Liu Y."/>
            <person name="Xu W."/>
            <person name="Pan J."/>
            <person name="Luo Z.H."/>
            <person name="Li M."/>
        </authorList>
    </citation>
    <scope>NUCLEOTIDE SEQUENCE [LARGE SCALE GENOMIC DNA]</scope>
    <source>
        <strain evidence="5">HyVt-45</strain>
    </source>
</reference>
<dbReference type="Proteomes" id="UP000886268">
    <property type="component" value="Unassembled WGS sequence"/>
</dbReference>
<dbReference type="GO" id="GO:0015159">
    <property type="term" value="F:polysaccharide transmembrane transporter activity"/>
    <property type="evidence" value="ECO:0007669"/>
    <property type="project" value="InterPro"/>
</dbReference>
<dbReference type="EMBL" id="DRKW01000059">
    <property type="protein sequence ID" value="HEB73793.1"/>
    <property type="molecule type" value="Genomic_DNA"/>
</dbReference>
<proteinExistence type="predicted"/>
<dbReference type="KEGG" id="daw:HS1_000352"/>
<feature type="domain" description="Soluble ligand binding" evidence="3">
    <location>
        <begin position="114"/>
        <end position="167"/>
    </location>
</feature>
<dbReference type="InterPro" id="IPR019554">
    <property type="entry name" value="Soluble_ligand-bd"/>
</dbReference>
<evidence type="ECO:0000313" key="5">
    <source>
        <dbReference type="EMBL" id="HEB73793.1"/>
    </source>
</evidence>
<dbReference type="PROSITE" id="PS51257">
    <property type="entry name" value="PROKAR_LIPOPROTEIN"/>
    <property type="match status" value="1"/>
</dbReference>
<dbReference type="Pfam" id="PF10531">
    <property type="entry name" value="SLBB"/>
    <property type="match status" value="1"/>
</dbReference>
<reference evidence="4 6" key="1">
    <citation type="submission" date="2015-10" db="EMBL/GenBank/DDBJ databases">
        <title>Candidatus Desulfofervidus auxilii, a hydrogenotrophic sulfate-reducing bacterium involved in the thermophilic anaerobic oxidation of methane.</title>
        <authorList>
            <person name="Krukenberg V."/>
            <person name="Richter M."/>
            <person name="Wegener G."/>
        </authorList>
    </citation>
    <scope>NUCLEOTIDE SEQUENCE [LARGE SCALE GENOMIC DNA]</scope>
    <source>
        <strain evidence="4 6">HS1</strain>
    </source>
</reference>
<dbReference type="OrthoDB" id="193635at2"/>
<sequence>MKRPILLLLWGLIFAFLGGCAGTLPIDNKQAEQILRNYIISPGDMLLIDIMEEETISRTVPVRPDGKISLPLINDIQAAGLTAMELRKNLIKKLSKFYKIVDVTVTVTEVKGYKVNIIGNVNRPGVKILTAKTTFLEAISLGEGFSEWADVDDIYIIRQINGKRRKIKVDYEGILEGKKEDIWILPGDTIVVP</sequence>
<dbReference type="PANTHER" id="PTHR33619">
    <property type="entry name" value="POLYSACCHARIDE EXPORT PROTEIN GFCE-RELATED"/>
    <property type="match status" value="1"/>
</dbReference>
<evidence type="ECO:0000313" key="4">
    <source>
        <dbReference type="EMBL" id="AMM40158.1"/>
    </source>
</evidence>
<dbReference type="Proteomes" id="UP000070560">
    <property type="component" value="Chromosome"/>
</dbReference>
<name>A0A7V1N2A1_DESA2</name>
<evidence type="ECO:0000313" key="6">
    <source>
        <dbReference type="Proteomes" id="UP000070560"/>
    </source>
</evidence>
<gene>
    <name evidence="5" type="ORF">ENJ03_01045</name>
    <name evidence="4" type="ORF">HS1_000352</name>
</gene>
<accession>A0A7V1N2A1</accession>
<feature type="domain" description="Polysaccharide export protein N-terminal" evidence="2">
    <location>
        <begin position="36"/>
        <end position="108"/>
    </location>
</feature>
<dbReference type="RefSeq" id="WP_066060455.1">
    <property type="nucleotide sequence ID" value="NZ_CP013015.1"/>
</dbReference>
<keyword evidence="1" id="KW-0732">Signal</keyword>
<evidence type="ECO:0000259" key="2">
    <source>
        <dbReference type="Pfam" id="PF02563"/>
    </source>
</evidence>
<dbReference type="PANTHER" id="PTHR33619:SF3">
    <property type="entry name" value="POLYSACCHARIDE EXPORT PROTEIN GFCE-RELATED"/>
    <property type="match status" value="1"/>
</dbReference>
<organism evidence="5">
    <name type="scientific">Desulfofervidus auxilii</name>
    <dbReference type="NCBI Taxonomy" id="1621989"/>
    <lineage>
        <taxon>Bacteria</taxon>
        <taxon>Pseudomonadati</taxon>
        <taxon>Thermodesulfobacteriota</taxon>
        <taxon>Candidatus Desulfofervidia</taxon>
        <taxon>Candidatus Desulfofervidales</taxon>
        <taxon>Candidatus Desulfofervidaceae</taxon>
        <taxon>Candidatus Desulfofervidus</taxon>
    </lineage>
</organism>
<dbReference type="EMBL" id="CP013015">
    <property type="protein sequence ID" value="AMM40158.1"/>
    <property type="molecule type" value="Genomic_DNA"/>
</dbReference>
<dbReference type="InterPro" id="IPR049712">
    <property type="entry name" value="Poly_export"/>
</dbReference>
<dbReference type="AlphaFoldDB" id="A0A7V1N2A1"/>
<evidence type="ECO:0000259" key="3">
    <source>
        <dbReference type="Pfam" id="PF10531"/>
    </source>
</evidence>
<dbReference type="InterPro" id="IPR003715">
    <property type="entry name" value="Poly_export_N"/>
</dbReference>
<evidence type="ECO:0000256" key="1">
    <source>
        <dbReference type="ARBA" id="ARBA00022729"/>
    </source>
</evidence>